<evidence type="ECO:0000256" key="4">
    <source>
        <dbReference type="SAM" id="MobiDB-lite"/>
    </source>
</evidence>
<comment type="similarity">
    <text evidence="2">Belongs to the methyl-accepting chemotaxis (MCP) protein family.</text>
</comment>
<keyword evidence="3" id="KW-0807">Transducer</keyword>
<name>A0ABU2AA85_9BURK</name>
<evidence type="ECO:0000259" key="7">
    <source>
        <dbReference type="PROSITE" id="PS50885"/>
    </source>
</evidence>
<dbReference type="EMBL" id="JAVDXV010000006">
    <property type="protein sequence ID" value="MDR7334074.1"/>
    <property type="molecule type" value="Genomic_DNA"/>
</dbReference>
<evidence type="ECO:0000313" key="8">
    <source>
        <dbReference type="EMBL" id="MDR7334074.1"/>
    </source>
</evidence>
<dbReference type="InterPro" id="IPR004090">
    <property type="entry name" value="Chemotax_Me-accpt_rcpt"/>
</dbReference>
<dbReference type="InterPro" id="IPR003660">
    <property type="entry name" value="HAMP_dom"/>
</dbReference>
<dbReference type="Gene3D" id="1.10.287.950">
    <property type="entry name" value="Methyl-accepting chemotaxis protein"/>
    <property type="match status" value="1"/>
</dbReference>
<dbReference type="PROSITE" id="PS50111">
    <property type="entry name" value="CHEMOTAXIS_TRANSDUC_2"/>
    <property type="match status" value="1"/>
</dbReference>
<dbReference type="Pfam" id="PF00015">
    <property type="entry name" value="MCPsignal"/>
    <property type="match status" value="1"/>
</dbReference>
<dbReference type="RefSeq" id="WP_404667357.1">
    <property type="nucleotide sequence ID" value="NZ_JAVDXV010000006.1"/>
</dbReference>
<feature type="compositionally biased region" description="Low complexity" evidence="4">
    <location>
        <begin position="372"/>
        <end position="421"/>
    </location>
</feature>
<dbReference type="Proteomes" id="UP001180825">
    <property type="component" value="Unassembled WGS sequence"/>
</dbReference>
<keyword evidence="5" id="KW-0472">Membrane</keyword>
<dbReference type="CDD" id="cd11386">
    <property type="entry name" value="MCP_signal"/>
    <property type="match status" value="1"/>
</dbReference>
<comment type="caution">
    <text evidence="8">The sequence shown here is derived from an EMBL/GenBank/DDBJ whole genome shotgun (WGS) entry which is preliminary data.</text>
</comment>
<feature type="domain" description="HAMP" evidence="7">
    <location>
        <begin position="64"/>
        <end position="110"/>
    </location>
</feature>
<organism evidence="8 9">
    <name type="scientific">Roseateles asaccharophilus</name>
    <dbReference type="NCBI Taxonomy" id="582607"/>
    <lineage>
        <taxon>Bacteria</taxon>
        <taxon>Pseudomonadati</taxon>
        <taxon>Pseudomonadota</taxon>
        <taxon>Betaproteobacteria</taxon>
        <taxon>Burkholderiales</taxon>
        <taxon>Sphaerotilaceae</taxon>
        <taxon>Roseateles</taxon>
    </lineage>
</organism>
<reference evidence="8 9" key="1">
    <citation type="submission" date="2023-07" db="EMBL/GenBank/DDBJ databases">
        <title>Sorghum-associated microbial communities from plants grown in Nebraska, USA.</title>
        <authorList>
            <person name="Schachtman D."/>
        </authorList>
    </citation>
    <scope>NUCLEOTIDE SEQUENCE [LARGE SCALE GENOMIC DNA]</scope>
    <source>
        <strain evidence="8 9">BE316</strain>
    </source>
</reference>
<feature type="transmembrane region" description="Helical" evidence="5">
    <location>
        <begin position="37"/>
        <end position="55"/>
    </location>
</feature>
<sequence>MFGSGGSQKLKVALGVVLGVVTVGAGVALSGSGAAKGWLIATLVITWGVSLFALLTSGGKGSSLHSATEAAEALARFDLTHPIPRGGSDDVGRLLGALGDTQAALQKLIGDVRGAADSIGTASAEIATGNFDLSQRTEQTASNLQNAASSMAELTGTVKQTADAAMTANQLASSAASVAQRGGEAVSAVVATMDQISQSSRKINDIIGTIDGIAFQTNILALNAAVEAARAGEQGRGFAVVAGEVRTLAQRSAEAAKEIKSLISASVERVDSGTQQVQSAGATMTEIVASVQRVTDIIGEISAAAREQSEGIAVVNASVVQLDQMTQQNAALVEESAAAAESLREQSGRMTEVIGVFKLGGAAHRAVAAKAPAAKAPAPKPAAAAKPAAKVAAKPAAAAKPVAAAPKAATPAPVAAPKAAPAPAPADDGDWETF</sequence>
<evidence type="ECO:0000256" key="3">
    <source>
        <dbReference type="PROSITE-ProRule" id="PRU00284"/>
    </source>
</evidence>
<dbReference type="InterPro" id="IPR051310">
    <property type="entry name" value="MCP_chemotaxis"/>
</dbReference>
<keyword evidence="9" id="KW-1185">Reference proteome</keyword>
<keyword evidence="5" id="KW-1133">Transmembrane helix</keyword>
<feature type="transmembrane region" description="Helical" evidence="5">
    <location>
        <begin position="12"/>
        <end position="31"/>
    </location>
</feature>
<dbReference type="InterPro" id="IPR004089">
    <property type="entry name" value="MCPsignal_dom"/>
</dbReference>
<accession>A0ABU2AA85</accession>
<gene>
    <name evidence="8" type="ORF">J2X21_003226</name>
</gene>
<keyword evidence="5" id="KW-0812">Transmembrane</keyword>
<dbReference type="SUPFAM" id="SSF58104">
    <property type="entry name" value="Methyl-accepting chemotaxis protein (MCP) signaling domain"/>
    <property type="match status" value="1"/>
</dbReference>
<keyword evidence="1" id="KW-0488">Methylation</keyword>
<dbReference type="PANTHER" id="PTHR43531:SF14">
    <property type="entry name" value="METHYL-ACCEPTING CHEMOTAXIS PROTEIN I-RELATED"/>
    <property type="match status" value="1"/>
</dbReference>
<evidence type="ECO:0000256" key="2">
    <source>
        <dbReference type="ARBA" id="ARBA00029447"/>
    </source>
</evidence>
<evidence type="ECO:0000313" key="9">
    <source>
        <dbReference type="Proteomes" id="UP001180825"/>
    </source>
</evidence>
<evidence type="ECO:0000256" key="5">
    <source>
        <dbReference type="SAM" id="Phobius"/>
    </source>
</evidence>
<dbReference type="PANTHER" id="PTHR43531">
    <property type="entry name" value="PROTEIN ICFG"/>
    <property type="match status" value="1"/>
</dbReference>
<feature type="region of interest" description="Disordered" evidence="4">
    <location>
        <begin position="372"/>
        <end position="434"/>
    </location>
</feature>
<feature type="domain" description="Methyl-accepting transducer" evidence="6">
    <location>
        <begin position="115"/>
        <end position="344"/>
    </location>
</feature>
<protein>
    <submittedName>
        <fullName evidence="8">Methyl-accepting chemotaxis protein</fullName>
    </submittedName>
</protein>
<evidence type="ECO:0000259" key="6">
    <source>
        <dbReference type="PROSITE" id="PS50111"/>
    </source>
</evidence>
<proteinExistence type="inferred from homology"/>
<evidence type="ECO:0000256" key="1">
    <source>
        <dbReference type="ARBA" id="ARBA00022481"/>
    </source>
</evidence>
<dbReference type="SMART" id="SM00283">
    <property type="entry name" value="MA"/>
    <property type="match status" value="1"/>
</dbReference>
<dbReference type="PRINTS" id="PR00260">
    <property type="entry name" value="CHEMTRNSDUCR"/>
</dbReference>
<dbReference type="PROSITE" id="PS50885">
    <property type="entry name" value="HAMP"/>
    <property type="match status" value="1"/>
</dbReference>